<gene>
    <name evidence="1" type="ORF">EUGRSUZ_D01505</name>
</gene>
<dbReference type="Gramene" id="KCW77159">
    <property type="protein sequence ID" value="KCW77159"/>
    <property type="gene ID" value="EUGRSUZ_D01505"/>
</dbReference>
<dbReference type="Pfam" id="PF04578">
    <property type="entry name" value="DUF594"/>
    <property type="match status" value="1"/>
</dbReference>
<dbReference type="InterPro" id="IPR007658">
    <property type="entry name" value="DUF594"/>
</dbReference>
<dbReference type="PANTHER" id="PTHR31325">
    <property type="entry name" value="OS01G0798800 PROTEIN-RELATED"/>
    <property type="match status" value="1"/>
</dbReference>
<accession>A0A059CFY4</accession>
<dbReference type="EMBL" id="KK198756">
    <property type="protein sequence ID" value="KCW77159.1"/>
    <property type="molecule type" value="Genomic_DNA"/>
</dbReference>
<organism evidence="1">
    <name type="scientific">Eucalyptus grandis</name>
    <name type="common">Flooded gum</name>
    <dbReference type="NCBI Taxonomy" id="71139"/>
    <lineage>
        <taxon>Eukaryota</taxon>
        <taxon>Viridiplantae</taxon>
        <taxon>Streptophyta</taxon>
        <taxon>Embryophyta</taxon>
        <taxon>Tracheophyta</taxon>
        <taxon>Spermatophyta</taxon>
        <taxon>Magnoliopsida</taxon>
        <taxon>eudicotyledons</taxon>
        <taxon>Gunneridae</taxon>
        <taxon>Pentapetalae</taxon>
        <taxon>rosids</taxon>
        <taxon>malvids</taxon>
        <taxon>Myrtales</taxon>
        <taxon>Myrtaceae</taxon>
        <taxon>Myrtoideae</taxon>
        <taxon>Eucalypteae</taxon>
        <taxon>Eucalyptus</taxon>
    </lineage>
</organism>
<proteinExistence type="predicted"/>
<dbReference type="InParanoid" id="A0A059CFY4"/>
<protein>
    <recommendedName>
        <fullName evidence="2">DUF4220 domain-containing protein</fullName>
    </recommendedName>
</protein>
<reference evidence="1" key="1">
    <citation type="submission" date="2013-07" db="EMBL/GenBank/DDBJ databases">
        <title>The genome of Eucalyptus grandis.</title>
        <authorList>
            <person name="Schmutz J."/>
            <person name="Hayes R."/>
            <person name="Myburg A."/>
            <person name="Tuskan G."/>
            <person name="Grattapaglia D."/>
            <person name="Rokhsar D.S."/>
        </authorList>
    </citation>
    <scope>NUCLEOTIDE SEQUENCE</scope>
    <source>
        <tissue evidence="1">Leaf extractions</tissue>
    </source>
</reference>
<name>A0A059CFY4_EUCGR</name>
<evidence type="ECO:0000313" key="1">
    <source>
        <dbReference type="EMBL" id="KCW77159.1"/>
    </source>
</evidence>
<dbReference type="OMA" id="EIVVEHH"/>
<sequence>MLPHTHTHPKKISNKYKRPLNHDPNFNIVTNLSKYLAYLVAFAPRLLPDHLYDTENIFNQVILESREEFKMCKTYGERIHRLKDIGEIPEDTETPENMVIHRGARLGVQLLKENQRRIWKILAEFWAELILYVAPSDKAKAHVEHLAKGGEFVTHLWALVSHAGMEQDPHCQIWTIDITNANTWCS</sequence>
<evidence type="ECO:0008006" key="2">
    <source>
        <dbReference type="Google" id="ProtNLM"/>
    </source>
</evidence>
<dbReference type="AlphaFoldDB" id="A0A059CFY4"/>